<dbReference type="eggNOG" id="COG0524">
    <property type="taxonomic scope" value="Bacteria"/>
</dbReference>
<reference evidence="8" key="1">
    <citation type="journal article" date="2009" name="J. Bacteriol.">
        <title>Complete genome sequence of Erythrobacter litoralis HTCC2594.</title>
        <authorList>
            <person name="Oh H.M."/>
            <person name="Giovannoni S.J."/>
            <person name="Ferriera S."/>
            <person name="Johnson J."/>
            <person name="Cho J.C."/>
        </authorList>
    </citation>
    <scope>NUCLEOTIDE SEQUENCE [LARGE SCALE GENOMIC DNA]</scope>
    <source>
        <strain evidence="8">HTCC2594</strain>
    </source>
</reference>
<dbReference type="Pfam" id="PF00294">
    <property type="entry name" value="PfkB"/>
    <property type="match status" value="1"/>
</dbReference>
<accession>Q2NDJ1</accession>
<keyword evidence="4" id="KW-0418">Kinase</keyword>
<evidence type="ECO:0000256" key="2">
    <source>
        <dbReference type="ARBA" id="ARBA00022679"/>
    </source>
</evidence>
<organism evidence="7 8">
    <name type="scientific">Erythrobacter litoralis (strain HTCC2594)</name>
    <dbReference type="NCBI Taxonomy" id="314225"/>
    <lineage>
        <taxon>Bacteria</taxon>
        <taxon>Pseudomonadati</taxon>
        <taxon>Pseudomonadota</taxon>
        <taxon>Alphaproteobacteria</taxon>
        <taxon>Sphingomonadales</taxon>
        <taxon>Erythrobacteraceae</taxon>
        <taxon>Erythrobacter/Porphyrobacter group</taxon>
        <taxon>Erythrobacter</taxon>
    </lineage>
</organism>
<keyword evidence="3" id="KW-0547">Nucleotide-binding</keyword>
<protein>
    <recommendedName>
        <fullName evidence="6">Carbohydrate kinase PfkB domain-containing protein</fullName>
    </recommendedName>
</protein>
<dbReference type="KEGG" id="eli:ELI_00790"/>
<evidence type="ECO:0000256" key="5">
    <source>
        <dbReference type="ARBA" id="ARBA00022840"/>
    </source>
</evidence>
<proteinExistence type="inferred from homology"/>
<dbReference type="InterPro" id="IPR029056">
    <property type="entry name" value="Ribokinase-like"/>
</dbReference>
<dbReference type="GO" id="GO:0016301">
    <property type="term" value="F:kinase activity"/>
    <property type="evidence" value="ECO:0007669"/>
    <property type="project" value="UniProtKB-KW"/>
</dbReference>
<dbReference type="GO" id="GO:0005524">
    <property type="term" value="F:ATP binding"/>
    <property type="evidence" value="ECO:0007669"/>
    <property type="project" value="UniProtKB-KW"/>
</dbReference>
<evidence type="ECO:0000256" key="3">
    <source>
        <dbReference type="ARBA" id="ARBA00022741"/>
    </source>
</evidence>
<dbReference type="RefSeq" id="WP_011413126.1">
    <property type="nucleotide sequence ID" value="NC_007722.1"/>
</dbReference>
<dbReference type="STRING" id="314225.ELI_00790"/>
<feature type="domain" description="Carbohydrate kinase PfkB" evidence="6">
    <location>
        <begin position="44"/>
        <end position="271"/>
    </location>
</feature>
<dbReference type="OrthoDB" id="7556723at2"/>
<dbReference type="Gene3D" id="3.40.1190.20">
    <property type="match status" value="1"/>
</dbReference>
<keyword evidence="2" id="KW-0808">Transferase</keyword>
<evidence type="ECO:0000256" key="4">
    <source>
        <dbReference type="ARBA" id="ARBA00022777"/>
    </source>
</evidence>
<evidence type="ECO:0000259" key="6">
    <source>
        <dbReference type="Pfam" id="PF00294"/>
    </source>
</evidence>
<dbReference type="SUPFAM" id="SSF53613">
    <property type="entry name" value="Ribokinase-like"/>
    <property type="match status" value="1"/>
</dbReference>
<keyword evidence="8" id="KW-1185">Reference proteome</keyword>
<name>Q2NDJ1_ERYLH</name>
<dbReference type="AlphaFoldDB" id="Q2NDJ1"/>
<comment type="similarity">
    <text evidence="1">Belongs to the carbohydrate kinase PfkB family.</text>
</comment>
<evidence type="ECO:0000256" key="1">
    <source>
        <dbReference type="ARBA" id="ARBA00010688"/>
    </source>
</evidence>
<evidence type="ECO:0000313" key="7">
    <source>
        <dbReference type="EMBL" id="ABC62250.1"/>
    </source>
</evidence>
<dbReference type="PANTHER" id="PTHR43085">
    <property type="entry name" value="HEXOKINASE FAMILY MEMBER"/>
    <property type="match status" value="1"/>
</dbReference>
<dbReference type="InterPro" id="IPR011611">
    <property type="entry name" value="PfkB_dom"/>
</dbReference>
<keyword evidence="5" id="KW-0067">ATP-binding</keyword>
<dbReference type="Proteomes" id="UP000008808">
    <property type="component" value="Chromosome"/>
</dbReference>
<dbReference type="EMBL" id="CP000157">
    <property type="protein sequence ID" value="ABC62250.1"/>
    <property type="molecule type" value="Genomic_DNA"/>
</dbReference>
<dbReference type="InterPro" id="IPR050306">
    <property type="entry name" value="PfkB_Carbo_kinase"/>
</dbReference>
<gene>
    <name evidence="7" type="ordered locus">ELI_00790</name>
</gene>
<dbReference type="HOGENOM" id="CLU_065527_0_0_5"/>
<sequence length="325" mass="35013">MTKGIQKENMEIATQLQYRFDVAGTGLTVLDRIYTDGDLADEALGGSCGNVLLSLAMLHRNVVPVITIGDDDEGRRLVAEFVEAGAIVDHIYRKAGVRSPIIAQDVDTASGVHGFRFVCPDTYESLPQYEPISESEAASALHILTQCSVFYADRLSSGIIHAMRAAKLSGAIVFFEPSDVDHDELFREALELTSILKYSVDRLGDRLAELEYDCIRIVTHGADGLEVHHDGSAVWCSAVSAPAILDTCGSGDMVSVGVIDWMLSSGVSAESLDVTYLLEGVLAGQRLAAENCAFAGARGLFKQCGPAYAREVLRECPDRYSAASK</sequence>
<dbReference type="PANTHER" id="PTHR43085:SF1">
    <property type="entry name" value="PSEUDOURIDINE KINASE-RELATED"/>
    <property type="match status" value="1"/>
</dbReference>
<evidence type="ECO:0000313" key="8">
    <source>
        <dbReference type="Proteomes" id="UP000008808"/>
    </source>
</evidence>